<dbReference type="PROSITE" id="PS01129">
    <property type="entry name" value="PSI_RLU"/>
    <property type="match status" value="1"/>
</dbReference>
<dbReference type="InterPro" id="IPR006225">
    <property type="entry name" value="PsdUridine_synth_RluC/D"/>
</dbReference>
<reference evidence="6 7" key="1">
    <citation type="submission" date="2019-06" db="EMBL/GenBank/DDBJ databases">
        <authorList>
            <person name="Livingstone P."/>
            <person name="Whitworth D."/>
        </authorList>
    </citation>
    <scope>NUCLEOTIDE SEQUENCE [LARGE SCALE GENOMIC DNA]</scope>
    <source>
        <strain evidence="6 7">AM401</strain>
    </source>
</reference>
<dbReference type="Gene3D" id="3.30.2350.10">
    <property type="entry name" value="Pseudouridine synthase"/>
    <property type="match status" value="1"/>
</dbReference>
<dbReference type="GO" id="GO:0003723">
    <property type="term" value="F:RNA binding"/>
    <property type="evidence" value="ECO:0007669"/>
    <property type="project" value="InterPro"/>
</dbReference>
<dbReference type="GO" id="GO:0000455">
    <property type="term" value="P:enzyme-directed rRNA pseudouridine synthesis"/>
    <property type="evidence" value="ECO:0007669"/>
    <property type="project" value="TreeGrafter"/>
</dbReference>
<name>A0A540X1P2_9BACT</name>
<protein>
    <recommendedName>
        <fullName evidence="4">Pseudouridine synthase</fullName>
        <ecNumber evidence="4">5.4.99.-</ecNumber>
    </recommendedName>
</protein>
<dbReference type="InterPro" id="IPR050188">
    <property type="entry name" value="RluA_PseudoU_synthase"/>
</dbReference>
<dbReference type="AlphaFoldDB" id="A0A540X1P2"/>
<comment type="similarity">
    <text evidence="1 4">Belongs to the pseudouridine synthase RluA family.</text>
</comment>
<dbReference type="GO" id="GO:0009982">
    <property type="term" value="F:pseudouridine synthase activity"/>
    <property type="evidence" value="ECO:0007669"/>
    <property type="project" value="InterPro"/>
</dbReference>
<dbReference type="EMBL" id="VIFM01000049">
    <property type="protein sequence ID" value="TQF15185.1"/>
    <property type="molecule type" value="Genomic_DNA"/>
</dbReference>
<evidence type="ECO:0000256" key="1">
    <source>
        <dbReference type="ARBA" id="ARBA00010876"/>
    </source>
</evidence>
<keyword evidence="2 4" id="KW-0413">Isomerase</keyword>
<feature type="active site" evidence="3">
    <location>
        <position position="149"/>
    </location>
</feature>
<comment type="function">
    <text evidence="4">Responsible for synthesis of pseudouridine from uracil.</text>
</comment>
<dbReference type="InterPro" id="IPR006145">
    <property type="entry name" value="PsdUridine_synth_RsuA/RluA"/>
</dbReference>
<comment type="catalytic activity">
    <reaction evidence="4">
        <text>a uridine in RNA = a pseudouridine in RNA</text>
        <dbReference type="Rhea" id="RHEA:48348"/>
        <dbReference type="Rhea" id="RHEA-COMP:12068"/>
        <dbReference type="Rhea" id="RHEA-COMP:12069"/>
        <dbReference type="ChEBI" id="CHEBI:65314"/>
        <dbReference type="ChEBI" id="CHEBI:65315"/>
    </reaction>
</comment>
<dbReference type="InterPro" id="IPR036986">
    <property type="entry name" value="S4_RNA-bd_sf"/>
</dbReference>
<sequence>MRGDEDASAEVSASEKDPAPEGFVDIPFVVEPNYAGWRLEDYLGQKLRRMPRERLAGIILRGVRCDEQRLKPSTPVYPGMAFRLRRPGTEEPETPTTLPVVFQDDWLLVLDKPAGLPIHPTARYHKGTLVSILRERFGERFAEPAHRLDRETSGLVVCGRTTESCRVLGRLFVSRDVHKEYLAVCEGHPTEDSFVVDAPIAEGTELIRIAVRIDPVEGKPSRTRFQVLQRFTRDGAPFALLRCFPETGRQHQIRIHLHVAGFPLVGDKMYGPDPGYFDRFSKHSLEPEAWTRLRLPRHALHAARIVFPHPGTGVEVAFEAPLPSDLTDFIAGASLPPAPPVKGGGEV</sequence>
<dbReference type="CDD" id="cd02869">
    <property type="entry name" value="PseudoU_synth_RluA_like"/>
    <property type="match status" value="1"/>
</dbReference>
<dbReference type="NCBIfam" id="TIGR00005">
    <property type="entry name" value="rluA_subfam"/>
    <property type="match status" value="1"/>
</dbReference>
<gene>
    <name evidence="6" type="ORF">FJV41_14890</name>
</gene>
<dbReference type="RefSeq" id="WP_141643140.1">
    <property type="nucleotide sequence ID" value="NZ_VIFM01000049.1"/>
</dbReference>
<accession>A0A540X1P2</accession>
<dbReference type="PANTHER" id="PTHR21600:SF87">
    <property type="entry name" value="RNA PSEUDOURIDYLATE SYNTHASE DOMAIN-CONTAINING PROTEIN 1"/>
    <property type="match status" value="1"/>
</dbReference>
<comment type="caution">
    <text evidence="6">The sequence shown here is derived from an EMBL/GenBank/DDBJ whole genome shotgun (WGS) entry which is preliminary data.</text>
</comment>
<keyword evidence="7" id="KW-1185">Reference proteome</keyword>
<dbReference type="OrthoDB" id="128480at2"/>
<dbReference type="Proteomes" id="UP000315369">
    <property type="component" value="Unassembled WGS sequence"/>
</dbReference>
<dbReference type="PANTHER" id="PTHR21600">
    <property type="entry name" value="MITOCHONDRIAL RNA PSEUDOURIDINE SYNTHASE"/>
    <property type="match status" value="1"/>
</dbReference>
<feature type="domain" description="Pseudouridine synthase RsuA/RluA-like" evidence="5">
    <location>
        <begin position="107"/>
        <end position="258"/>
    </location>
</feature>
<dbReference type="InterPro" id="IPR006224">
    <property type="entry name" value="PsdUridine_synth_RluA-like_CS"/>
</dbReference>
<evidence type="ECO:0000313" key="7">
    <source>
        <dbReference type="Proteomes" id="UP000315369"/>
    </source>
</evidence>
<proteinExistence type="inferred from homology"/>
<organism evidence="6 7">
    <name type="scientific">Myxococcus llanfairpwllgwyngyllgogerychwyrndrobwllllantysiliogogogochensis</name>
    <dbReference type="NCBI Taxonomy" id="2590453"/>
    <lineage>
        <taxon>Bacteria</taxon>
        <taxon>Pseudomonadati</taxon>
        <taxon>Myxococcota</taxon>
        <taxon>Myxococcia</taxon>
        <taxon>Myxococcales</taxon>
        <taxon>Cystobacterineae</taxon>
        <taxon>Myxococcaceae</taxon>
        <taxon>Myxococcus</taxon>
    </lineage>
</organism>
<dbReference type="Gene3D" id="3.10.290.10">
    <property type="entry name" value="RNA-binding S4 domain"/>
    <property type="match status" value="1"/>
</dbReference>
<dbReference type="InterPro" id="IPR020103">
    <property type="entry name" value="PsdUridine_synth_cat_dom_sf"/>
</dbReference>
<dbReference type="SUPFAM" id="SSF55120">
    <property type="entry name" value="Pseudouridine synthase"/>
    <property type="match status" value="1"/>
</dbReference>
<evidence type="ECO:0000256" key="2">
    <source>
        <dbReference type="ARBA" id="ARBA00023235"/>
    </source>
</evidence>
<evidence type="ECO:0000256" key="3">
    <source>
        <dbReference type="PIRSR" id="PIRSR606225-1"/>
    </source>
</evidence>
<dbReference type="EC" id="5.4.99.-" evidence="4"/>
<evidence type="ECO:0000259" key="5">
    <source>
        <dbReference type="Pfam" id="PF00849"/>
    </source>
</evidence>
<evidence type="ECO:0000313" key="6">
    <source>
        <dbReference type="EMBL" id="TQF15185.1"/>
    </source>
</evidence>
<evidence type="ECO:0000256" key="4">
    <source>
        <dbReference type="RuleBase" id="RU362028"/>
    </source>
</evidence>
<dbReference type="GO" id="GO:0140098">
    <property type="term" value="F:catalytic activity, acting on RNA"/>
    <property type="evidence" value="ECO:0007669"/>
    <property type="project" value="UniProtKB-ARBA"/>
</dbReference>
<dbReference type="Pfam" id="PF00849">
    <property type="entry name" value="PseudoU_synth_2"/>
    <property type="match status" value="1"/>
</dbReference>